<proteinExistence type="inferred from homology"/>
<dbReference type="RefSeq" id="WP_093196817.1">
    <property type="nucleotide sequence ID" value="NZ_FNGS01000001.1"/>
</dbReference>
<evidence type="ECO:0000313" key="7">
    <source>
        <dbReference type="Proteomes" id="UP000198901"/>
    </source>
</evidence>
<keyword evidence="3 4" id="KW-0326">Glycosidase</keyword>
<keyword evidence="2 4" id="KW-0378">Hydrolase</keyword>
<evidence type="ECO:0000313" key="6">
    <source>
        <dbReference type="EMBL" id="SDL19428.1"/>
    </source>
</evidence>
<dbReference type="STRING" id="563176.SAMN04488090_0310"/>
<dbReference type="InterPro" id="IPR022790">
    <property type="entry name" value="GH26_dom"/>
</dbReference>
<name>A0A1G9I2F9_9BACT</name>
<evidence type="ECO:0000256" key="3">
    <source>
        <dbReference type="ARBA" id="ARBA00023295"/>
    </source>
</evidence>
<protein>
    <submittedName>
        <fullName evidence="6">Beta-mannanase</fullName>
    </submittedName>
</protein>
<dbReference type="PANTHER" id="PTHR40079">
    <property type="entry name" value="MANNAN ENDO-1,4-BETA-MANNOSIDASE E-RELATED"/>
    <property type="match status" value="1"/>
</dbReference>
<dbReference type="EMBL" id="FNGS01000001">
    <property type="protein sequence ID" value="SDL19428.1"/>
    <property type="molecule type" value="Genomic_DNA"/>
</dbReference>
<dbReference type="AlphaFoldDB" id="A0A1G9I2F9"/>
<dbReference type="Gene3D" id="3.20.20.80">
    <property type="entry name" value="Glycosidases"/>
    <property type="match status" value="2"/>
</dbReference>
<evidence type="ECO:0000256" key="4">
    <source>
        <dbReference type="PROSITE-ProRule" id="PRU01100"/>
    </source>
</evidence>
<dbReference type="Pfam" id="PF02156">
    <property type="entry name" value="Glyco_hydro_26"/>
    <property type="match status" value="1"/>
</dbReference>
<dbReference type="PROSITE" id="PS51764">
    <property type="entry name" value="GH26"/>
    <property type="match status" value="1"/>
</dbReference>
<dbReference type="InterPro" id="IPR000805">
    <property type="entry name" value="Glyco_hydro_26"/>
</dbReference>
<evidence type="ECO:0000256" key="1">
    <source>
        <dbReference type="ARBA" id="ARBA00007754"/>
    </source>
</evidence>
<dbReference type="PANTHER" id="PTHR40079:SF4">
    <property type="entry name" value="GH26 DOMAIN-CONTAINING PROTEIN-RELATED"/>
    <property type="match status" value="1"/>
</dbReference>
<dbReference type="InterPro" id="IPR017853">
    <property type="entry name" value="GH"/>
</dbReference>
<comment type="similarity">
    <text evidence="1 4">Belongs to the glycosyl hydrolase 26 family.</text>
</comment>
<dbReference type="GO" id="GO:0006080">
    <property type="term" value="P:substituted mannan metabolic process"/>
    <property type="evidence" value="ECO:0007669"/>
    <property type="project" value="InterPro"/>
</dbReference>
<sequence length="555" mass="63318">MKVKVIWGAAVLLFLGLLVFFVTRFTSLLKPRTDTINLLDTAFQERLEGYFNRRDTSLTPPRLQYLSVRLYTGTSEKQLAAVFKGLNPREGLLLTLLTEEEGTLKNMIEGSFDNALTELCRALPSGIPVYLRWNPDMEVPVKRFPWQYQAPADYIAAFRHMATRCRKERPSLKIIWSPAGYPGTEEYWPGGDVVDVVSISMNGQSERESTAYPPEPDRRGALRRKILRTRFMDKPVFLLTPSADSTYNWRKDLAAVARQLRTDSALIFQSTARNKAASRTAGTLPVLGVYDPNLGLTGSEAVKTEHLFIDLGTIQSGKFAREFEAVVRRGHQAIVTVEPWRDSKIRKDSSVLQNTEDGVYDEEFREFFRIVAAARQPVYVRFAHEMEIPIHRYSWQSKDPVLYIKAFRHFMQLGKDVKQVRKIWGPAGDRGSMEWYPGDDVVDFVSIAIYGLPDKNITDPAKQESLETIFNRKAWRMKLAAKPIFITEFGVKGPDDFQATWMENAARVIARHPEVVGACYFNLADNPGVWGNMPAPDWAISRQTFDRFVQVLREN</sequence>
<organism evidence="6 7">
    <name type="scientific">Siphonobacter aquaeclarae</name>
    <dbReference type="NCBI Taxonomy" id="563176"/>
    <lineage>
        <taxon>Bacteria</taxon>
        <taxon>Pseudomonadati</taxon>
        <taxon>Bacteroidota</taxon>
        <taxon>Cytophagia</taxon>
        <taxon>Cytophagales</taxon>
        <taxon>Cytophagaceae</taxon>
        <taxon>Siphonobacter</taxon>
    </lineage>
</organism>
<reference evidence="6 7" key="1">
    <citation type="submission" date="2016-10" db="EMBL/GenBank/DDBJ databases">
        <authorList>
            <person name="de Groot N.N."/>
        </authorList>
    </citation>
    <scope>NUCLEOTIDE SEQUENCE [LARGE SCALE GENOMIC DNA]</scope>
    <source>
        <strain evidence="6 7">DSM 21668</strain>
    </source>
</reference>
<evidence type="ECO:0000256" key="2">
    <source>
        <dbReference type="ARBA" id="ARBA00022801"/>
    </source>
</evidence>
<keyword evidence="7" id="KW-1185">Reference proteome</keyword>
<gene>
    <name evidence="6" type="ORF">SAMN04488090_0310</name>
</gene>
<feature type="active site" description="Nucleophile" evidence="4">
    <location>
        <position position="488"/>
    </location>
</feature>
<feature type="active site" description="Proton donor" evidence="4">
    <location>
        <position position="385"/>
    </location>
</feature>
<dbReference type="GO" id="GO:0016985">
    <property type="term" value="F:mannan endo-1,4-beta-mannosidase activity"/>
    <property type="evidence" value="ECO:0007669"/>
    <property type="project" value="InterPro"/>
</dbReference>
<dbReference type="Proteomes" id="UP000198901">
    <property type="component" value="Unassembled WGS sequence"/>
</dbReference>
<feature type="domain" description="GH26" evidence="5">
    <location>
        <begin position="241"/>
        <end position="543"/>
    </location>
</feature>
<dbReference type="SUPFAM" id="SSF51445">
    <property type="entry name" value="(Trans)glycosidases"/>
    <property type="match status" value="2"/>
</dbReference>
<accession>A0A1G9I2F9</accession>
<evidence type="ECO:0000259" key="5">
    <source>
        <dbReference type="PROSITE" id="PS51764"/>
    </source>
</evidence>